<dbReference type="AlphaFoldDB" id="A0AB39KZK4"/>
<sequence length="203" mass="20936">MSAVRILARPLLGSSFIVAGAGKLKNADDTAEQLSPVLRRAADALPIRVDEKVLARAVGASQLGAGVLFALGKAPRLSASVLAITSALNAFVEWRSADISTAAGRGARRSGLLKNLSLLGGVLLASVDTNGAPSLAWRAQHLAADTAKAGRRQLADVEKATQKTVQKTARKTQKAVQSAAHRAEHTVCSAAHDVASTASDVFA</sequence>
<keyword evidence="2" id="KW-0812">Transmembrane</keyword>
<dbReference type="KEGG" id="spue:AB5L97_11960"/>
<organism evidence="5">
    <name type="scientific">Sinomonas puerhi</name>
    <dbReference type="NCBI Taxonomy" id="3238584"/>
    <lineage>
        <taxon>Bacteria</taxon>
        <taxon>Bacillati</taxon>
        <taxon>Actinomycetota</taxon>
        <taxon>Actinomycetes</taxon>
        <taxon>Micrococcales</taxon>
        <taxon>Micrococcaceae</taxon>
        <taxon>Sinomonas</taxon>
    </lineage>
</organism>
<accession>A0AB39KZK4</accession>
<keyword evidence="3" id="KW-1133">Transmembrane helix</keyword>
<evidence type="ECO:0000256" key="2">
    <source>
        <dbReference type="ARBA" id="ARBA00022692"/>
    </source>
</evidence>
<dbReference type="EMBL" id="CP163302">
    <property type="protein sequence ID" value="XDP44001.1"/>
    <property type="molecule type" value="Genomic_DNA"/>
</dbReference>
<dbReference type="InterPro" id="IPR032808">
    <property type="entry name" value="DoxX"/>
</dbReference>
<proteinExistence type="predicted"/>
<reference evidence="5" key="1">
    <citation type="submission" date="2024-07" db="EMBL/GenBank/DDBJ databases">
        <authorList>
            <person name="fu j."/>
        </authorList>
    </citation>
    <scope>NUCLEOTIDE SEQUENCE</scope>
    <source>
        <strain evidence="5">P10A9</strain>
    </source>
</reference>
<protein>
    <submittedName>
        <fullName evidence="5">DoxX family protein</fullName>
    </submittedName>
</protein>
<evidence type="ECO:0000256" key="3">
    <source>
        <dbReference type="ARBA" id="ARBA00022989"/>
    </source>
</evidence>
<comment type="subcellular location">
    <subcellularLocation>
        <location evidence="1">Membrane</location>
        <topology evidence="1">Multi-pass membrane protein</topology>
    </subcellularLocation>
</comment>
<evidence type="ECO:0000313" key="5">
    <source>
        <dbReference type="EMBL" id="XDP44001.1"/>
    </source>
</evidence>
<evidence type="ECO:0000256" key="1">
    <source>
        <dbReference type="ARBA" id="ARBA00004141"/>
    </source>
</evidence>
<name>A0AB39KZK4_9MICC</name>
<dbReference type="GO" id="GO:0016020">
    <property type="term" value="C:membrane"/>
    <property type="evidence" value="ECO:0007669"/>
    <property type="project" value="UniProtKB-SubCell"/>
</dbReference>
<evidence type="ECO:0000256" key="4">
    <source>
        <dbReference type="ARBA" id="ARBA00023136"/>
    </source>
</evidence>
<dbReference type="Pfam" id="PF07681">
    <property type="entry name" value="DoxX"/>
    <property type="match status" value="1"/>
</dbReference>
<keyword evidence="4" id="KW-0472">Membrane</keyword>
<dbReference type="RefSeq" id="WP_369044826.1">
    <property type="nucleotide sequence ID" value="NZ_CP163302.1"/>
</dbReference>
<gene>
    <name evidence="5" type="ORF">AB5L97_11960</name>
</gene>